<dbReference type="EMBL" id="JMCC02000009">
    <property type="protein sequence ID" value="KIG18778.1"/>
    <property type="molecule type" value="Genomic_DNA"/>
</dbReference>
<evidence type="ECO:0000313" key="2">
    <source>
        <dbReference type="EMBL" id="KIG18778.1"/>
    </source>
</evidence>
<comment type="caution">
    <text evidence="2">The sequence shown here is derived from an EMBL/GenBank/DDBJ whole genome shotgun (WGS) entry which is preliminary data.</text>
</comment>
<feature type="region of interest" description="Disordered" evidence="1">
    <location>
        <begin position="20"/>
        <end position="39"/>
    </location>
</feature>
<protein>
    <submittedName>
        <fullName evidence="2">Uncharacterized protein</fullName>
    </submittedName>
</protein>
<dbReference type="AlphaFoldDB" id="A0A0C2A5X3"/>
<evidence type="ECO:0000313" key="3">
    <source>
        <dbReference type="Proteomes" id="UP000031599"/>
    </source>
</evidence>
<sequence>MAASTLEGLLMVLFETEGRLEQRATRASPSSSVVPPSTS</sequence>
<dbReference type="Proteomes" id="UP000031599">
    <property type="component" value="Unassembled WGS sequence"/>
</dbReference>
<reference evidence="2 3" key="1">
    <citation type="submission" date="2014-12" db="EMBL/GenBank/DDBJ databases">
        <title>Genome assembly of Enhygromyxa salina DSM 15201.</title>
        <authorList>
            <person name="Sharma G."/>
            <person name="Subramanian S."/>
        </authorList>
    </citation>
    <scope>NUCLEOTIDE SEQUENCE [LARGE SCALE GENOMIC DNA]</scope>
    <source>
        <strain evidence="2 3">DSM 15201</strain>
    </source>
</reference>
<evidence type="ECO:0000256" key="1">
    <source>
        <dbReference type="SAM" id="MobiDB-lite"/>
    </source>
</evidence>
<name>A0A0C2A5X3_9BACT</name>
<gene>
    <name evidence="2" type="ORF">DB30_07793</name>
</gene>
<organism evidence="2 3">
    <name type="scientific">Enhygromyxa salina</name>
    <dbReference type="NCBI Taxonomy" id="215803"/>
    <lineage>
        <taxon>Bacteria</taxon>
        <taxon>Pseudomonadati</taxon>
        <taxon>Myxococcota</taxon>
        <taxon>Polyangia</taxon>
        <taxon>Nannocystales</taxon>
        <taxon>Nannocystaceae</taxon>
        <taxon>Enhygromyxa</taxon>
    </lineage>
</organism>
<feature type="compositionally biased region" description="Low complexity" evidence="1">
    <location>
        <begin position="25"/>
        <end position="39"/>
    </location>
</feature>
<accession>A0A0C2A5X3</accession>
<proteinExistence type="predicted"/>